<dbReference type="EMBL" id="JAGMVJ010000014">
    <property type="protein sequence ID" value="KAH7082078.1"/>
    <property type="molecule type" value="Genomic_DNA"/>
</dbReference>
<gene>
    <name evidence="4" type="ORF">FB567DRAFT_530545</name>
</gene>
<sequence length="309" mass="34355">MPLLTPDLKTQFGSSQASSTMSPPTQMIKQIAAGRRKPNMTRKEYFDHRFRIHGSISDGTSDKNYKPHKYIQTQVFDAAFGPRPDGPLNANQYWVGRDDTTELYFRDWEHVISCFSSEHIKTKVGPDGPLFADFETAISLMASEEVVELHTRLSAERQAEALGQGSATVAMYFLATPNGERNGRALADEVSPLLARALERYCQNEVSGLVANVGEVSEKFDLQAYFGGANVPQYALVYKIYLKDASSVMAVRRSQKVFEAEVGGRIDLHDSFILFSQEALVLDVGHDIAVSLSLLYIAGKMSDVRRSSR</sequence>
<dbReference type="GO" id="GO:0016491">
    <property type="term" value="F:oxidoreductase activity"/>
    <property type="evidence" value="ECO:0007669"/>
    <property type="project" value="InterPro"/>
</dbReference>
<dbReference type="InterPro" id="IPR009799">
    <property type="entry name" value="EthD_dom"/>
</dbReference>
<dbReference type="AlphaFoldDB" id="A0A8K0R348"/>
<dbReference type="Gene3D" id="3.30.70.100">
    <property type="match status" value="1"/>
</dbReference>
<feature type="compositionally biased region" description="Polar residues" evidence="2">
    <location>
        <begin position="11"/>
        <end position="24"/>
    </location>
</feature>
<feature type="domain" description="EthD" evidence="3">
    <location>
        <begin position="37"/>
        <end position="134"/>
    </location>
</feature>
<protein>
    <recommendedName>
        <fullName evidence="3">EthD domain-containing protein</fullName>
    </recommendedName>
</protein>
<dbReference type="SUPFAM" id="SSF54909">
    <property type="entry name" value="Dimeric alpha+beta barrel"/>
    <property type="match status" value="1"/>
</dbReference>
<comment type="similarity">
    <text evidence="1">Belongs to the tpcK family.</text>
</comment>
<reference evidence="4" key="1">
    <citation type="journal article" date="2021" name="Nat. Commun.">
        <title>Genetic determinants of endophytism in the Arabidopsis root mycobiome.</title>
        <authorList>
            <person name="Mesny F."/>
            <person name="Miyauchi S."/>
            <person name="Thiergart T."/>
            <person name="Pickel B."/>
            <person name="Atanasova L."/>
            <person name="Karlsson M."/>
            <person name="Huettel B."/>
            <person name="Barry K.W."/>
            <person name="Haridas S."/>
            <person name="Chen C."/>
            <person name="Bauer D."/>
            <person name="Andreopoulos W."/>
            <person name="Pangilinan J."/>
            <person name="LaButti K."/>
            <person name="Riley R."/>
            <person name="Lipzen A."/>
            <person name="Clum A."/>
            <person name="Drula E."/>
            <person name="Henrissat B."/>
            <person name="Kohler A."/>
            <person name="Grigoriev I.V."/>
            <person name="Martin F.M."/>
            <person name="Hacquard S."/>
        </authorList>
    </citation>
    <scope>NUCLEOTIDE SEQUENCE</scope>
    <source>
        <strain evidence="4">MPI-SDFR-AT-0120</strain>
    </source>
</reference>
<evidence type="ECO:0000313" key="5">
    <source>
        <dbReference type="Proteomes" id="UP000813461"/>
    </source>
</evidence>
<feature type="region of interest" description="Disordered" evidence="2">
    <location>
        <begin position="1"/>
        <end position="24"/>
    </location>
</feature>
<keyword evidence="5" id="KW-1185">Reference proteome</keyword>
<evidence type="ECO:0000256" key="1">
    <source>
        <dbReference type="ARBA" id="ARBA00005986"/>
    </source>
</evidence>
<dbReference type="Proteomes" id="UP000813461">
    <property type="component" value="Unassembled WGS sequence"/>
</dbReference>
<name>A0A8K0R348_9PLEO</name>
<comment type="caution">
    <text evidence="4">The sequence shown here is derived from an EMBL/GenBank/DDBJ whole genome shotgun (WGS) entry which is preliminary data.</text>
</comment>
<dbReference type="InterPro" id="IPR011008">
    <property type="entry name" value="Dimeric_a/b-barrel"/>
</dbReference>
<organism evidence="4 5">
    <name type="scientific">Paraphoma chrysanthemicola</name>
    <dbReference type="NCBI Taxonomy" id="798071"/>
    <lineage>
        <taxon>Eukaryota</taxon>
        <taxon>Fungi</taxon>
        <taxon>Dikarya</taxon>
        <taxon>Ascomycota</taxon>
        <taxon>Pezizomycotina</taxon>
        <taxon>Dothideomycetes</taxon>
        <taxon>Pleosporomycetidae</taxon>
        <taxon>Pleosporales</taxon>
        <taxon>Pleosporineae</taxon>
        <taxon>Phaeosphaeriaceae</taxon>
        <taxon>Paraphoma</taxon>
    </lineage>
</organism>
<dbReference type="Pfam" id="PF07110">
    <property type="entry name" value="EthD"/>
    <property type="match status" value="1"/>
</dbReference>
<accession>A0A8K0R348</accession>
<evidence type="ECO:0000313" key="4">
    <source>
        <dbReference type="EMBL" id="KAH7082078.1"/>
    </source>
</evidence>
<evidence type="ECO:0000256" key="2">
    <source>
        <dbReference type="SAM" id="MobiDB-lite"/>
    </source>
</evidence>
<dbReference type="OrthoDB" id="5340195at2759"/>
<proteinExistence type="inferred from homology"/>
<evidence type="ECO:0000259" key="3">
    <source>
        <dbReference type="Pfam" id="PF07110"/>
    </source>
</evidence>